<evidence type="ECO:0000256" key="7">
    <source>
        <dbReference type="HAMAP-Rule" id="MF_00109"/>
    </source>
</evidence>
<keyword evidence="4 7" id="KW-0418">Kinase</keyword>
<evidence type="ECO:0000256" key="6">
    <source>
        <dbReference type="ARBA" id="ARBA00023141"/>
    </source>
</evidence>
<comment type="subcellular location">
    <subcellularLocation>
        <location evidence="7">Cytoplasm</location>
    </subcellularLocation>
</comment>
<dbReference type="Pfam" id="PF01202">
    <property type="entry name" value="SKI"/>
    <property type="match status" value="1"/>
</dbReference>
<dbReference type="GO" id="GO:0009073">
    <property type="term" value="P:aromatic amino acid family biosynthetic process"/>
    <property type="evidence" value="ECO:0007669"/>
    <property type="project" value="UniProtKB-KW"/>
</dbReference>
<dbReference type="InterPro" id="IPR031322">
    <property type="entry name" value="Shikimate/glucono_kinase"/>
</dbReference>
<dbReference type="GO" id="GO:0009423">
    <property type="term" value="P:chorismate biosynthetic process"/>
    <property type="evidence" value="ECO:0007669"/>
    <property type="project" value="UniProtKB-UniRule"/>
</dbReference>
<evidence type="ECO:0000256" key="3">
    <source>
        <dbReference type="ARBA" id="ARBA00022741"/>
    </source>
</evidence>
<comment type="cofactor">
    <cofactor evidence="7">
        <name>Mg(2+)</name>
        <dbReference type="ChEBI" id="CHEBI:18420"/>
    </cofactor>
    <text evidence="7">Binds 1 Mg(2+) ion per subunit.</text>
</comment>
<feature type="binding site" evidence="7">
    <location>
        <position position="34"/>
    </location>
    <ligand>
        <name>substrate</name>
    </ligand>
</feature>
<dbReference type="SUPFAM" id="SSF52540">
    <property type="entry name" value="P-loop containing nucleoside triphosphate hydrolases"/>
    <property type="match status" value="1"/>
</dbReference>
<keyword evidence="7" id="KW-0963">Cytoplasm</keyword>
<evidence type="ECO:0000256" key="5">
    <source>
        <dbReference type="ARBA" id="ARBA00022840"/>
    </source>
</evidence>
<dbReference type="GO" id="GO:0000287">
    <property type="term" value="F:magnesium ion binding"/>
    <property type="evidence" value="ECO:0007669"/>
    <property type="project" value="UniProtKB-UniRule"/>
</dbReference>
<dbReference type="InterPro" id="IPR000623">
    <property type="entry name" value="Shikimate_kinase/TSH1"/>
</dbReference>
<dbReference type="GO" id="GO:0005829">
    <property type="term" value="C:cytosol"/>
    <property type="evidence" value="ECO:0007669"/>
    <property type="project" value="TreeGrafter"/>
</dbReference>
<comment type="similarity">
    <text evidence="7">Belongs to the shikimate kinase family.</text>
</comment>
<sequence>MIPVITLIGMPGVGKSTIGKLLADRLDFSFVDLDILIRQQEGVGHSEVMKEKGEETLLKFEEDYALKLDFMAVVNKSAVRGLVFAPGGSIIYSEKVMEKLHSETTILFLDLPFLEIKKRLGNNVEHRGIVGLSKKSLEDIFKERLPMYRLAADHTINCVGLADEDVVEKIRVVLNQEWNRTILV</sequence>
<feature type="binding site" evidence="7">
    <location>
        <position position="16"/>
    </location>
    <ligand>
        <name>Mg(2+)</name>
        <dbReference type="ChEBI" id="CHEBI:18420"/>
    </ligand>
</feature>
<dbReference type="HAMAP" id="MF_00109">
    <property type="entry name" value="Shikimate_kinase"/>
    <property type="match status" value="1"/>
</dbReference>
<feature type="binding site" evidence="7">
    <location>
        <position position="144"/>
    </location>
    <ligand>
        <name>substrate</name>
    </ligand>
</feature>
<comment type="pathway">
    <text evidence="7">Metabolic intermediate biosynthesis; chorismate biosynthesis; chorismate from D-erythrose 4-phosphate and phosphoenolpyruvate: step 5/7.</text>
</comment>
<keyword evidence="7" id="KW-0479">Metal-binding</keyword>
<keyword evidence="3 7" id="KW-0547">Nucleotide-binding</keyword>
<reference evidence="8 9" key="1">
    <citation type="journal article" date="2016" name="Nat. Commun.">
        <title>Thousands of microbial genomes shed light on interconnected biogeochemical processes in an aquifer system.</title>
        <authorList>
            <person name="Anantharaman K."/>
            <person name="Brown C.T."/>
            <person name="Hug L.A."/>
            <person name="Sharon I."/>
            <person name="Castelle C.J."/>
            <person name="Probst A.J."/>
            <person name="Thomas B.C."/>
            <person name="Singh A."/>
            <person name="Wilkins M.J."/>
            <person name="Karaoz U."/>
            <person name="Brodie E.L."/>
            <person name="Williams K.H."/>
            <person name="Hubbard S.S."/>
            <person name="Banfield J.F."/>
        </authorList>
    </citation>
    <scope>NUCLEOTIDE SEQUENCE [LARGE SCALE GENOMIC DNA]</scope>
</reference>
<gene>
    <name evidence="7" type="primary">aroK</name>
    <name evidence="8" type="ORF">A3I24_01790</name>
</gene>
<keyword evidence="2 7" id="KW-0808">Transferase</keyword>
<comment type="caution">
    <text evidence="7">Lacks conserved residue(s) required for the propagation of feature annotation.</text>
</comment>
<dbReference type="GO" id="GO:0005524">
    <property type="term" value="F:ATP binding"/>
    <property type="evidence" value="ECO:0007669"/>
    <property type="project" value="UniProtKB-UniRule"/>
</dbReference>
<dbReference type="STRING" id="1798409.A3I24_01790"/>
<feature type="binding site" evidence="7">
    <location>
        <position position="127"/>
    </location>
    <ligand>
        <name>ATP</name>
        <dbReference type="ChEBI" id="CHEBI:30616"/>
    </ligand>
</feature>
<keyword evidence="5 7" id="KW-0067">ATP-binding</keyword>
<comment type="subunit">
    <text evidence="7">Monomer.</text>
</comment>
<dbReference type="EC" id="2.7.1.71" evidence="7"/>
<evidence type="ECO:0000313" key="9">
    <source>
        <dbReference type="Proteomes" id="UP000177690"/>
    </source>
</evidence>
<dbReference type="GO" id="GO:0004765">
    <property type="term" value="F:shikimate kinase activity"/>
    <property type="evidence" value="ECO:0007669"/>
    <property type="project" value="UniProtKB-UniRule"/>
</dbReference>
<keyword evidence="6 7" id="KW-0057">Aromatic amino acid biosynthesis</keyword>
<evidence type="ECO:0000256" key="2">
    <source>
        <dbReference type="ARBA" id="ARBA00022679"/>
    </source>
</evidence>
<organism evidence="8 9">
    <name type="scientific">Candidatus Harrisonbacteria bacterium RIFCSPLOWO2_02_FULL_41_13b</name>
    <dbReference type="NCBI Taxonomy" id="1798409"/>
    <lineage>
        <taxon>Bacteria</taxon>
        <taxon>Candidatus Harrisoniibacteriota</taxon>
    </lineage>
</organism>
<proteinExistence type="inferred from homology"/>
<dbReference type="EMBL" id="MHJL01000001">
    <property type="protein sequence ID" value="OGY68330.1"/>
    <property type="molecule type" value="Genomic_DNA"/>
</dbReference>
<comment type="catalytic activity">
    <reaction evidence="7">
        <text>shikimate + ATP = 3-phosphoshikimate + ADP + H(+)</text>
        <dbReference type="Rhea" id="RHEA:13121"/>
        <dbReference type="ChEBI" id="CHEBI:15378"/>
        <dbReference type="ChEBI" id="CHEBI:30616"/>
        <dbReference type="ChEBI" id="CHEBI:36208"/>
        <dbReference type="ChEBI" id="CHEBI:145989"/>
        <dbReference type="ChEBI" id="CHEBI:456216"/>
        <dbReference type="EC" id="2.7.1.71"/>
    </reaction>
</comment>
<evidence type="ECO:0000256" key="1">
    <source>
        <dbReference type="ARBA" id="ARBA00022605"/>
    </source>
</evidence>
<evidence type="ECO:0000256" key="4">
    <source>
        <dbReference type="ARBA" id="ARBA00022777"/>
    </source>
</evidence>
<keyword evidence="1 7" id="KW-0028">Amino-acid biosynthesis</keyword>
<comment type="caution">
    <text evidence="8">The sequence shown here is derived from an EMBL/GenBank/DDBJ whole genome shotgun (WGS) entry which is preliminary data.</text>
</comment>
<feature type="binding site" evidence="7">
    <location>
        <begin position="12"/>
        <end position="17"/>
    </location>
    <ligand>
        <name>ATP</name>
        <dbReference type="ChEBI" id="CHEBI:30616"/>
    </ligand>
</feature>
<dbReference type="AlphaFoldDB" id="A0A1G1ZX27"/>
<feature type="binding site" evidence="7">
    <location>
        <position position="88"/>
    </location>
    <ligand>
        <name>substrate</name>
    </ligand>
</feature>
<dbReference type="PRINTS" id="PR01100">
    <property type="entry name" value="SHIKIMTKNASE"/>
</dbReference>
<name>A0A1G1ZX27_9BACT</name>
<dbReference type="Gene3D" id="3.40.50.300">
    <property type="entry name" value="P-loop containing nucleotide triphosphate hydrolases"/>
    <property type="match status" value="1"/>
</dbReference>
<protein>
    <recommendedName>
        <fullName evidence="7">Shikimate kinase</fullName>
        <shortName evidence="7">SK</shortName>
        <ecNumber evidence="7">2.7.1.71</ecNumber>
    </recommendedName>
</protein>
<dbReference type="Proteomes" id="UP000177690">
    <property type="component" value="Unassembled WGS sequence"/>
</dbReference>
<dbReference type="PANTHER" id="PTHR21087">
    <property type="entry name" value="SHIKIMATE KINASE"/>
    <property type="match status" value="1"/>
</dbReference>
<dbReference type="InterPro" id="IPR027417">
    <property type="entry name" value="P-loop_NTPase"/>
</dbReference>
<accession>A0A1G1ZX27</accession>
<dbReference type="CDD" id="cd00464">
    <property type="entry name" value="SK"/>
    <property type="match status" value="1"/>
</dbReference>
<dbReference type="PANTHER" id="PTHR21087:SF16">
    <property type="entry name" value="SHIKIMATE KINASE 1, CHLOROPLASTIC"/>
    <property type="match status" value="1"/>
</dbReference>
<dbReference type="UniPathway" id="UPA00053">
    <property type="reaction ID" value="UER00088"/>
</dbReference>
<comment type="function">
    <text evidence="7">Catalyzes the specific phosphorylation of the 3-hydroxyl group of shikimic acid using ATP as a cosubstrate.</text>
</comment>
<keyword evidence="7" id="KW-0460">Magnesium</keyword>
<evidence type="ECO:0000313" key="8">
    <source>
        <dbReference type="EMBL" id="OGY68330.1"/>
    </source>
</evidence>
<dbReference type="GO" id="GO:0008652">
    <property type="term" value="P:amino acid biosynthetic process"/>
    <property type="evidence" value="ECO:0007669"/>
    <property type="project" value="UniProtKB-KW"/>
</dbReference>